<feature type="signal peptide" evidence="5">
    <location>
        <begin position="1"/>
        <end position="29"/>
    </location>
</feature>
<organism evidence="6 7">
    <name type="scientific">Westerdykella ornata</name>
    <dbReference type="NCBI Taxonomy" id="318751"/>
    <lineage>
        <taxon>Eukaryota</taxon>
        <taxon>Fungi</taxon>
        <taxon>Dikarya</taxon>
        <taxon>Ascomycota</taxon>
        <taxon>Pezizomycotina</taxon>
        <taxon>Dothideomycetes</taxon>
        <taxon>Pleosporomycetidae</taxon>
        <taxon>Pleosporales</taxon>
        <taxon>Sporormiaceae</taxon>
        <taxon>Westerdykella</taxon>
    </lineage>
</organism>
<dbReference type="InterPro" id="IPR002685">
    <property type="entry name" value="Glyco_trans_15"/>
</dbReference>
<dbReference type="GO" id="GO:0000032">
    <property type="term" value="P:cell wall mannoprotein biosynthetic process"/>
    <property type="evidence" value="ECO:0007669"/>
    <property type="project" value="TreeGrafter"/>
</dbReference>
<evidence type="ECO:0000256" key="5">
    <source>
        <dbReference type="SAM" id="SignalP"/>
    </source>
</evidence>
<dbReference type="OrthoDB" id="439943at2759"/>
<proteinExistence type="inferred from homology"/>
<evidence type="ECO:0000313" key="6">
    <source>
        <dbReference type="EMBL" id="KAF2278073.1"/>
    </source>
</evidence>
<gene>
    <name evidence="6" type="ORF">EI97DRAFT_416002</name>
</gene>
<dbReference type="RefSeq" id="XP_033655612.1">
    <property type="nucleotide sequence ID" value="XM_033796879.1"/>
</dbReference>
<keyword evidence="5" id="KW-0732">Signal</keyword>
<sequence length="426" mass="50742">MPRPFRWRSSRWRLGLFLLLFLLIEDLHHQYSYHVHRPSVPLDPPFQVGCREPPSNPQRENATIIMLTRNEDLAGAVASMLSFEKHFNHWYHYPVIFLNEKPWSEEFVKKMTEVVSGEVKFETVPKQMWDVPEWMNREEVMRSLAAQKEKGIYKAEMESYHHMCRFYSGYFYDVEALKPYRWYWRIEPDVEFSCAITYDPFTEMAKHGKKYGYTIALWEVDNTVPSLFRAVSDYKREKHLALTDLWRSMVRASWTPIPFRSLQSLWPWRDSSGDSWNLCHFWSNFEIADMDFFRSREYRDLFDYLDREGGFYHERWGDASVHSLAAALLLEPRQLHYFQDFGYFHEPWRVCPANAKGKQLPGSSVLGSGDTIWTKEEDDGVGCRCECQPGRNFQSICFNHVQKGTHTKPWANVRQNTENGAWFQWR</sequence>
<dbReference type="PANTHER" id="PTHR31121:SF2">
    <property type="entry name" value="MANNOSYLTRANSFERASE KTR5-RELATED"/>
    <property type="match status" value="1"/>
</dbReference>
<feature type="chain" id="PRO_5025553587" evidence="5">
    <location>
        <begin position="30"/>
        <end position="426"/>
    </location>
</feature>
<keyword evidence="3 6" id="KW-0808">Transferase</keyword>
<evidence type="ECO:0000313" key="7">
    <source>
        <dbReference type="Proteomes" id="UP000800097"/>
    </source>
</evidence>
<feature type="active site" description="Nucleophile" evidence="4">
    <location>
        <position position="286"/>
    </location>
</feature>
<comment type="similarity">
    <text evidence="1">Belongs to the glycosyltransferase 15 family.</text>
</comment>
<evidence type="ECO:0000256" key="4">
    <source>
        <dbReference type="PIRSR" id="PIRSR018153-1"/>
    </source>
</evidence>
<dbReference type="AlphaFoldDB" id="A0A6A6JPK6"/>
<dbReference type="PANTHER" id="PTHR31121">
    <property type="entry name" value="ALPHA-1,2 MANNOSYLTRANSFERASE KTR1"/>
    <property type="match status" value="1"/>
</dbReference>
<dbReference type="EMBL" id="ML986489">
    <property type="protein sequence ID" value="KAF2278073.1"/>
    <property type="molecule type" value="Genomic_DNA"/>
</dbReference>
<dbReference type="GO" id="GO:0006487">
    <property type="term" value="P:protein N-linked glycosylation"/>
    <property type="evidence" value="ECO:0007669"/>
    <property type="project" value="TreeGrafter"/>
</dbReference>
<dbReference type="GO" id="GO:0000026">
    <property type="term" value="F:alpha-1,2-mannosyltransferase activity"/>
    <property type="evidence" value="ECO:0007669"/>
    <property type="project" value="TreeGrafter"/>
</dbReference>
<dbReference type="InterPro" id="IPR029044">
    <property type="entry name" value="Nucleotide-diphossugar_trans"/>
</dbReference>
<dbReference type="GO" id="GO:0005794">
    <property type="term" value="C:Golgi apparatus"/>
    <property type="evidence" value="ECO:0007669"/>
    <property type="project" value="TreeGrafter"/>
</dbReference>
<protein>
    <submittedName>
        <fullName evidence="6">Glycosyl transferase</fullName>
    </submittedName>
</protein>
<dbReference type="PIRSF" id="PIRSF018153">
    <property type="entry name" value="Glyco_trans_15"/>
    <property type="match status" value="1"/>
</dbReference>
<dbReference type="Gene3D" id="3.90.550.10">
    <property type="entry name" value="Spore Coat Polysaccharide Biosynthesis Protein SpsA, Chain A"/>
    <property type="match status" value="1"/>
</dbReference>
<keyword evidence="2" id="KW-0328">Glycosyltransferase</keyword>
<evidence type="ECO:0000256" key="2">
    <source>
        <dbReference type="ARBA" id="ARBA00022676"/>
    </source>
</evidence>
<evidence type="ECO:0000256" key="3">
    <source>
        <dbReference type="ARBA" id="ARBA00022679"/>
    </source>
</evidence>
<dbReference type="GeneID" id="54550054"/>
<dbReference type="SUPFAM" id="SSF53448">
    <property type="entry name" value="Nucleotide-diphospho-sugar transferases"/>
    <property type="match status" value="1"/>
</dbReference>
<reference evidence="6" key="1">
    <citation type="journal article" date="2020" name="Stud. Mycol.">
        <title>101 Dothideomycetes genomes: a test case for predicting lifestyles and emergence of pathogens.</title>
        <authorList>
            <person name="Haridas S."/>
            <person name="Albert R."/>
            <person name="Binder M."/>
            <person name="Bloem J."/>
            <person name="Labutti K."/>
            <person name="Salamov A."/>
            <person name="Andreopoulos B."/>
            <person name="Baker S."/>
            <person name="Barry K."/>
            <person name="Bills G."/>
            <person name="Bluhm B."/>
            <person name="Cannon C."/>
            <person name="Castanera R."/>
            <person name="Culley D."/>
            <person name="Daum C."/>
            <person name="Ezra D."/>
            <person name="Gonzalez J."/>
            <person name="Henrissat B."/>
            <person name="Kuo A."/>
            <person name="Liang C."/>
            <person name="Lipzen A."/>
            <person name="Lutzoni F."/>
            <person name="Magnuson J."/>
            <person name="Mondo S."/>
            <person name="Nolan M."/>
            <person name="Ohm R."/>
            <person name="Pangilinan J."/>
            <person name="Park H.-J."/>
            <person name="Ramirez L."/>
            <person name="Alfaro M."/>
            <person name="Sun H."/>
            <person name="Tritt A."/>
            <person name="Yoshinaga Y."/>
            <person name="Zwiers L.-H."/>
            <person name="Turgeon B."/>
            <person name="Goodwin S."/>
            <person name="Spatafora J."/>
            <person name="Crous P."/>
            <person name="Grigoriev I."/>
        </authorList>
    </citation>
    <scope>NUCLEOTIDE SEQUENCE</scope>
    <source>
        <strain evidence="6">CBS 379.55</strain>
    </source>
</reference>
<keyword evidence="7" id="KW-1185">Reference proteome</keyword>
<dbReference type="Pfam" id="PF01793">
    <property type="entry name" value="Glyco_transf_15"/>
    <property type="match status" value="1"/>
</dbReference>
<accession>A0A6A6JPK6</accession>
<name>A0A6A6JPK6_WESOR</name>
<dbReference type="GO" id="GO:0016020">
    <property type="term" value="C:membrane"/>
    <property type="evidence" value="ECO:0007669"/>
    <property type="project" value="InterPro"/>
</dbReference>
<dbReference type="Proteomes" id="UP000800097">
    <property type="component" value="Unassembled WGS sequence"/>
</dbReference>
<evidence type="ECO:0000256" key="1">
    <source>
        <dbReference type="ARBA" id="ARBA00007677"/>
    </source>
</evidence>